<comment type="similarity">
    <text evidence="5 6">Belongs to the FtsA/MreB family.</text>
</comment>
<evidence type="ECO:0000256" key="5">
    <source>
        <dbReference type="HAMAP-Rule" id="MF_02033"/>
    </source>
</evidence>
<keyword evidence="3 5" id="KW-0472">Membrane</keyword>
<evidence type="ECO:0000256" key="3">
    <source>
        <dbReference type="ARBA" id="ARBA00023136"/>
    </source>
</evidence>
<keyword evidence="2 5" id="KW-0132">Cell division</keyword>
<dbReference type="NCBIfam" id="TIGR01174">
    <property type="entry name" value="ftsA"/>
    <property type="match status" value="1"/>
</dbReference>
<dbReference type="Proteomes" id="UP000477651">
    <property type="component" value="Unassembled WGS sequence"/>
</dbReference>
<dbReference type="AlphaFoldDB" id="A0A6L9Y640"/>
<dbReference type="HAMAP" id="MF_02033">
    <property type="entry name" value="FtsA"/>
    <property type="match status" value="1"/>
</dbReference>
<dbReference type="PANTHER" id="PTHR32432:SF4">
    <property type="entry name" value="CELL DIVISION PROTEIN FTSA"/>
    <property type="match status" value="1"/>
</dbReference>
<evidence type="ECO:0000256" key="6">
    <source>
        <dbReference type="PIRNR" id="PIRNR003101"/>
    </source>
</evidence>
<keyword evidence="4 5" id="KW-0131">Cell cycle</keyword>
<dbReference type="InterPro" id="IPR043129">
    <property type="entry name" value="ATPase_NBD"/>
</dbReference>
<dbReference type="GO" id="GO:0009898">
    <property type="term" value="C:cytoplasmic side of plasma membrane"/>
    <property type="evidence" value="ECO:0007669"/>
    <property type="project" value="UniProtKB-UniRule"/>
</dbReference>
<comment type="caution">
    <text evidence="8">The sequence shown here is derived from an EMBL/GenBank/DDBJ whole genome shotgun (WGS) entry which is preliminary data.</text>
</comment>
<evidence type="ECO:0000313" key="9">
    <source>
        <dbReference type="Proteomes" id="UP000477651"/>
    </source>
</evidence>
<dbReference type="Gene3D" id="3.30.420.40">
    <property type="match status" value="2"/>
</dbReference>
<dbReference type="PIRSF" id="PIRSF003101">
    <property type="entry name" value="FtsA"/>
    <property type="match status" value="1"/>
</dbReference>
<dbReference type="GO" id="GO:0043093">
    <property type="term" value="P:FtsZ-dependent cytokinesis"/>
    <property type="evidence" value="ECO:0007669"/>
    <property type="project" value="UniProtKB-UniRule"/>
</dbReference>
<dbReference type="CDD" id="cd24048">
    <property type="entry name" value="ASKHA_NBD_FtsA"/>
    <property type="match status" value="1"/>
</dbReference>
<feature type="domain" description="SHS2" evidence="7">
    <location>
        <begin position="10"/>
        <end position="197"/>
    </location>
</feature>
<dbReference type="SMART" id="SM00842">
    <property type="entry name" value="FtsA"/>
    <property type="match status" value="1"/>
</dbReference>
<protein>
    <recommendedName>
        <fullName evidence="5 6">Cell division protein FtsA</fullName>
    </recommendedName>
</protein>
<dbReference type="Pfam" id="PF14450">
    <property type="entry name" value="FtsA"/>
    <property type="match status" value="1"/>
</dbReference>
<keyword evidence="9" id="KW-1185">Reference proteome</keyword>
<keyword evidence="1 5" id="KW-1003">Cell membrane</keyword>
<comment type="function">
    <text evidence="5 6">Cell division protein that is involved in the assembly of the Z ring. May serve as a membrane anchor for the Z ring.</text>
</comment>
<dbReference type="InterPro" id="IPR050696">
    <property type="entry name" value="FtsA/MreB"/>
</dbReference>
<dbReference type="Gene3D" id="3.30.1490.110">
    <property type="match status" value="1"/>
</dbReference>
<accession>A0A6L9Y640</accession>
<name>A0A6L9Y640_9BURK</name>
<evidence type="ECO:0000259" key="7">
    <source>
        <dbReference type="SMART" id="SM00842"/>
    </source>
</evidence>
<evidence type="ECO:0000256" key="2">
    <source>
        <dbReference type="ARBA" id="ARBA00022618"/>
    </source>
</evidence>
<comment type="subcellular location">
    <subcellularLocation>
        <location evidence="5">Cell membrane</location>
        <topology evidence="5">Peripheral membrane protein</topology>
        <orientation evidence="5">Cytoplasmic side</orientation>
    </subcellularLocation>
    <text evidence="5">Localizes to the Z ring in an FtsZ-dependent manner. Targeted to the membrane through a conserved C-terminal amphipathic helix.</text>
</comment>
<evidence type="ECO:0000313" key="8">
    <source>
        <dbReference type="EMBL" id="NEN75665.1"/>
    </source>
</evidence>
<dbReference type="SUPFAM" id="SSF53067">
    <property type="entry name" value="Actin-like ATPase domain"/>
    <property type="match status" value="2"/>
</dbReference>
<dbReference type="InterPro" id="IPR003494">
    <property type="entry name" value="SHS2_FtsA"/>
</dbReference>
<comment type="subunit">
    <text evidence="5">Self-interacts. Interacts with FtsZ.</text>
</comment>
<evidence type="ECO:0000256" key="1">
    <source>
        <dbReference type="ARBA" id="ARBA00022475"/>
    </source>
</evidence>
<proteinExistence type="inferred from homology"/>
<dbReference type="RefSeq" id="WP_159991892.1">
    <property type="nucleotide sequence ID" value="NZ_CP047165.1"/>
</dbReference>
<dbReference type="FunFam" id="3.30.1490.110:FF:000001">
    <property type="entry name" value="Cell division protein FtsA"/>
    <property type="match status" value="1"/>
</dbReference>
<dbReference type="GO" id="GO:0032153">
    <property type="term" value="C:cell division site"/>
    <property type="evidence" value="ECO:0007669"/>
    <property type="project" value="UniProtKB-UniRule"/>
</dbReference>
<dbReference type="PANTHER" id="PTHR32432">
    <property type="entry name" value="CELL DIVISION PROTEIN FTSA-RELATED"/>
    <property type="match status" value="1"/>
</dbReference>
<gene>
    <name evidence="5 8" type="primary">ftsA</name>
    <name evidence="8" type="ORF">F9B74_04895</name>
</gene>
<dbReference type="EMBL" id="JAAGYR010000007">
    <property type="protein sequence ID" value="NEN75665.1"/>
    <property type="molecule type" value="Genomic_DNA"/>
</dbReference>
<sequence>MSRDSKKKLIVALDIGTSKVVAVVAEALADGKFDVLGLGQAPTQGGIRNGTVINIDTTVKAIQKALEEAELMADCKIRDAWVGMGGAHIVSFNSSGMVAIRDKEVTNYDIDRVIDTARAVNISNEQRILHVITQQFIVDRQEGISRPEGMSGVRLEVHVHIVTGEETAAQNILKCVRRCGLEPHQLTLNPLAASEICLTEDEKQQGVLLIDIGAGTTGIAMYKDGFIRHSHIFPEGGQLVTNDLATILHIPATEAEDLKLEHGIAKGSLVPTDAHPITISPVGDQERKERVVSPHIIGEIINARLVEMFDAIQDHLHEHALVPNSVVLTGGGALLTGIAELAEEVFQIPAKVGKPLYYNSLSDVVAGPRFATVMGLLLQARLQLDNLPSESSKQNFFKKLWNYVMN</sequence>
<dbReference type="Pfam" id="PF02491">
    <property type="entry name" value="SHS2_FTSA"/>
    <property type="match status" value="1"/>
</dbReference>
<dbReference type="InterPro" id="IPR020823">
    <property type="entry name" value="Cell_div_FtsA"/>
</dbReference>
<organism evidence="8 9">
    <name type="scientific">Pelistega ratti</name>
    <dbReference type="NCBI Taxonomy" id="2652177"/>
    <lineage>
        <taxon>Bacteria</taxon>
        <taxon>Pseudomonadati</taxon>
        <taxon>Pseudomonadota</taxon>
        <taxon>Betaproteobacteria</taxon>
        <taxon>Burkholderiales</taxon>
        <taxon>Alcaligenaceae</taxon>
        <taxon>Pelistega</taxon>
    </lineage>
</organism>
<evidence type="ECO:0000256" key="4">
    <source>
        <dbReference type="ARBA" id="ARBA00023306"/>
    </source>
</evidence>
<reference evidence="8 9" key="1">
    <citation type="submission" date="2020-02" db="EMBL/GenBank/DDBJ databases">
        <title>Pelistega sp. NLN82 were isolated from wild rodents of the Hainan Island.</title>
        <authorList>
            <person name="Niu N."/>
            <person name="Zhou J."/>
        </authorList>
    </citation>
    <scope>NUCLEOTIDE SEQUENCE [LARGE SCALE GENOMIC DNA]</scope>
    <source>
        <strain evidence="8 9">NLN82</strain>
    </source>
</reference>